<dbReference type="AlphaFoldDB" id="A0A347ZTC8"/>
<evidence type="ECO:0000259" key="2">
    <source>
        <dbReference type="Pfam" id="PF08239"/>
    </source>
</evidence>
<reference evidence="3 4" key="1">
    <citation type="submission" date="2018-08" db="EMBL/GenBank/DDBJ databases">
        <title>Genomic Encyclopedia of Type Strains, Phase IV (KMG-IV): sequencing the most valuable type-strain genomes for metagenomic binning, comparative biology and taxonomic classification.</title>
        <authorList>
            <person name="Goeker M."/>
        </authorList>
    </citation>
    <scope>NUCLEOTIDE SEQUENCE [LARGE SCALE GENOMIC DNA]</scope>
    <source>
        <strain evidence="3 4">DSM 23923</strain>
    </source>
</reference>
<name>A0A347ZTC8_9CHLR</name>
<feature type="domain" description="SH3b" evidence="2">
    <location>
        <begin position="93"/>
        <end position="151"/>
    </location>
</feature>
<dbReference type="Pfam" id="PF08239">
    <property type="entry name" value="SH3_3"/>
    <property type="match status" value="1"/>
</dbReference>
<keyword evidence="1" id="KW-0812">Transmembrane</keyword>
<dbReference type="OrthoDB" id="166504at2"/>
<dbReference type="EMBL" id="QUMS01000001">
    <property type="protein sequence ID" value="REG10866.1"/>
    <property type="molecule type" value="Genomic_DNA"/>
</dbReference>
<sequence>MEKIKEIFTKKVILFALLLALFLCLLTYFLQVIVFPYFSNVSGIKARIVITPADLSNLEQVQQESVIPTEAVQLLPGVVSQGMTVQVHDTGEDGLRMRATPGTDADVIFLANEGENFTIVDGPVIQDSLIWWKIQSLLDAGKVGWSVQDYLAGLQP</sequence>
<keyword evidence="1" id="KW-1133">Transmembrane helix</keyword>
<proteinExistence type="predicted"/>
<dbReference type="RefSeq" id="WP_116224999.1">
    <property type="nucleotide sequence ID" value="NZ_AP018437.1"/>
</dbReference>
<feature type="transmembrane region" description="Helical" evidence="1">
    <location>
        <begin position="12"/>
        <end position="38"/>
    </location>
</feature>
<dbReference type="InterPro" id="IPR003646">
    <property type="entry name" value="SH3-like_bac-type"/>
</dbReference>
<evidence type="ECO:0000313" key="3">
    <source>
        <dbReference type="EMBL" id="REG10866.1"/>
    </source>
</evidence>
<dbReference type="Gene3D" id="2.30.30.40">
    <property type="entry name" value="SH3 Domains"/>
    <property type="match status" value="1"/>
</dbReference>
<evidence type="ECO:0000256" key="1">
    <source>
        <dbReference type="SAM" id="Phobius"/>
    </source>
</evidence>
<organism evidence="3 4">
    <name type="scientific">Pelolinea submarina</name>
    <dbReference type="NCBI Taxonomy" id="913107"/>
    <lineage>
        <taxon>Bacteria</taxon>
        <taxon>Bacillati</taxon>
        <taxon>Chloroflexota</taxon>
        <taxon>Anaerolineae</taxon>
        <taxon>Anaerolineales</taxon>
        <taxon>Anaerolineaceae</taxon>
        <taxon>Pelolinea</taxon>
    </lineage>
</organism>
<accession>A0A347ZTC8</accession>
<comment type="caution">
    <text evidence="3">The sequence shown here is derived from an EMBL/GenBank/DDBJ whole genome shotgun (WGS) entry which is preliminary data.</text>
</comment>
<evidence type="ECO:0000313" key="4">
    <source>
        <dbReference type="Proteomes" id="UP000256388"/>
    </source>
</evidence>
<keyword evidence="4" id="KW-1185">Reference proteome</keyword>
<protein>
    <submittedName>
        <fullName evidence="3">SH3 domain-containing protein</fullName>
    </submittedName>
</protein>
<keyword evidence="1" id="KW-0472">Membrane</keyword>
<gene>
    <name evidence="3" type="ORF">DFR64_0733</name>
</gene>
<dbReference type="Proteomes" id="UP000256388">
    <property type="component" value="Unassembled WGS sequence"/>
</dbReference>